<dbReference type="InterPro" id="IPR050580">
    <property type="entry name" value="2H_phosphoesterase_YjcG-like"/>
</dbReference>
<organism evidence="1 2">
    <name type="scientific">Sediminibacterium goheungense</name>
    <dbReference type="NCBI Taxonomy" id="1086393"/>
    <lineage>
        <taxon>Bacteria</taxon>
        <taxon>Pseudomonadati</taxon>
        <taxon>Bacteroidota</taxon>
        <taxon>Chitinophagia</taxon>
        <taxon>Chitinophagales</taxon>
        <taxon>Chitinophagaceae</taxon>
        <taxon>Sediminibacterium</taxon>
    </lineage>
</organism>
<comment type="caution">
    <text evidence="1">The sequence shown here is derived from an EMBL/GenBank/DDBJ whole genome shotgun (WGS) entry which is preliminary data.</text>
</comment>
<evidence type="ECO:0000313" key="2">
    <source>
        <dbReference type="Proteomes" id="UP000295741"/>
    </source>
</evidence>
<dbReference type="SUPFAM" id="SSF55144">
    <property type="entry name" value="LigT-like"/>
    <property type="match status" value="1"/>
</dbReference>
<dbReference type="RefSeq" id="WP_133474540.1">
    <property type="nucleotide sequence ID" value="NZ_SNWP01000011.1"/>
</dbReference>
<dbReference type="OrthoDB" id="1951600at2"/>
<dbReference type="AlphaFoldDB" id="A0A4R6IXF2"/>
<dbReference type="InterPro" id="IPR009097">
    <property type="entry name" value="Cyclic_Pdiesterase"/>
</dbReference>
<keyword evidence="1" id="KW-0436">Ligase</keyword>
<accession>A0A4R6IXF2</accession>
<dbReference type="PANTHER" id="PTHR40037:SF1">
    <property type="entry name" value="PHOSPHOESTERASE SAOUHSC_00951-RELATED"/>
    <property type="match status" value="1"/>
</dbReference>
<proteinExistence type="predicted"/>
<dbReference type="PANTHER" id="PTHR40037">
    <property type="entry name" value="PHOSPHOESTERASE YJCG-RELATED"/>
    <property type="match status" value="1"/>
</dbReference>
<reference evidence="1 2" key="1">
    <citation type="submission" date="2019-03" db="EMBL/GenBank/DDBJ databases">
        <title>Genomic Encyclopedia of Archaeal and Bacterial Type Strains, Phase II (KMG-II): from individual species to whole genera.</title>
        <authorList>
            <person name="Goeker M."/>
        </authorList>
    </citation>
    <scope>NUCLEOTIDE SEQUENCE [LARGE SCALE GENOMIC DNA]</scope>
    <source>
        <strain evidence="1 2">DSM 28323</strain>
    </source>
</reference>
<dbReference type="GO" id="GO:0016874">
    <property type="term" value="F:ligase activity"/>
    <property type="evidence" value="ECO:0007669"/>
    <property type="project" value="UniProtKB-KW"/>
</dbReference>
<dbReference type="EMBL" id="SNWP01000011">
    <property type="protein sequence ID" value="TDO26656.1"/>
    <property type="molecule type" value="Genomic_DNA"/>
</dbReference>
<name>A0A4R6IXF2_9BACT</name>
<evidence type="ECO:0000313" key="1">
    <source>
        <dbReference type="EMBL" id="TDO26656.1"/>
    </source>
</evidence>
<protein>
    <submittedName>
        <fullName evidence="1">2'-5' RNA ligase</fullName>
    </submittedName>
</protein>
<sequence length="199" mass="23406">MEHISGEHSIAEYLLVLEPHEALKQTIQSVKQHFADKYDCPSATYSKPHITLLNCMQFCMAESRWIPKLRRIIETTTPFMVELENFGHFPTHTIFIQVKTKNLLGELVKSLKEIQGMVKLDKEHKPHFITDPHLTIARKLQHWQFENGWKEYGNSEFSGRFMADHVLLMRKRLDEKKYEIIGRFAMLGIKQTVEQLPLF</sequence>
<gene>
    <name evidence="1" type="ORF">BC659_1964</name>
</gene>
<dbReference type="Pfam" id="PF13563">
    <property type="entry name" value="2_5_RNA_ligase2"/>
    <property type="match status" value="1"/>
</dbReference>
<dbReference type="Gene3D" id="3.90.1140.10">
    <property type="entry name" value="Cyclic phosphodiesterase"/>
    <property type="match status" value="1"/>
</dbReference>
<dbReference type="Proteomes" id="UP000295741">
    <property type="component" value="Unassembled WGS sequence"/>
</dbReference>
<keyword evidence="2" id="KW-1185">Reference proteome</keyword>